<name>A0ABY2J151_9MICO</name>
<sequence length="347" mass="37198">MTMSPFLTVNLVSGLAGVGKSSTARANGTTSISLDGSDHSVVRDAIARVTPAELMLEIHPSAVPIEVAISVVAASDDRALRSGSEALRIGNFVSVLDASTFWADIRSDALAPLPPVPCATHGEHDRTIADALVEQIEWASVVVINKTDLSSAADSADLRDFVRLLNPASHVVFARHGRSSTGPWLPPRDNMLTWLQQSPGWVRQLNGEGLLTSSRTGLGCVVYRDPRPFHPGRLADFLSTRTTESGEILRSRGLFRLASRPHIVGSWNSAGPTIGFEPTSMGSHDPESPWGQEIAFFGKDLDAALLTANLDACLLTNREFVGGPIEWKCLADPFPGWNVESDSSPTT</sequence>
<dbReference type="InterPro" id="IPR037259">
    <property type="entry name" value="BRK_sf"/>
</dbReference>
<dbReference type="Pfam" id="PF07683">
    <property type="entry name" value="CobW_C"/>
    <property type="match status" value="1"/>
</dbReference>
<proteinExistence type="predicted"/>
<evidence type="ECO:0000313" key="2">
    <source>
        <dbReference type="EMBL" id="TFC97438.1"/>
    </source>
</evidence>
<dbReference type="Proteomes" id="UP000298355">
    <property type="component" value="Unassembled WGS sequence"/>
</dbReference>
<evidence type="ECO:0000259" key="1">
    <source>
        <dbReference type="SMART" id="SM00833"/>
    </source>
</evidence>
<dbReference type="SMART" id="SM00833">
    <property type="entry name" value="CobW_C"/>
    <property type="match status" value="1"/>
</dbReference>
<dbReference type="InterPro" id="IPR027417">
    <property type="entry name" value="P-loop_NTPase"/>
</dbReference>
<dbReference type="InterPro" id="IPR011629">
    <property type="entry name" value="CobW-like_C"/>
</dbReference>
<accession>A0ABY2J151</accession>
<reference evidence="2 3" key="1">
    <citation type="submission" date="2019-03" db="EMBL/GenBank/DDBJ databases">
        <title>Genomics of glacier-inhabiting Cryobacterium strains.</title>
        <authorList>
            <person name="Liu Q."/>
            <person name="Xin Y.-H."/>
        </authorList>
    </citation>
    <scope>NUCLEOTIDE SEQUENCE [LARGE SCALE GENOMIC DNA]</scope>
    <source>
        <strain evidence="2 3">TMT4-23</strain>
    </source>
</reference>
<keyword evidence="3" id="KW-1185">Reference proteome</keyword>
<dbReference type="PANTHER" id="PTHR43603">
    <property type="entry name" value="COBW DOMAIN-CONTAINING PROTEIN DDB_G0274527"/>
    <property type="match status" value="1"/>
</dbReference>
<dbReference type="SUPFAM" id="SSF52540">
    <property type="entry name" value="P-loop containing nucleoside triphosphate hydrolases"/>
    <property type="match status" value="1"/>
</dbReference>
<dbReference type="Gene3D" id="3.40.50.300">
    <property type="entry name" value="P-loop containing nucleotide triphosphate hydrolases"/>
    <property type="match status" value="1"/>
</dbReference>
<protein>
    <recommendedName>
        <fullName evidence="1">CobW C-terminal domain-containing protein</fullName>
    </recommendedName>
</protein>
<feature type="domain" description="CobW C-terminal" evidence="1">
    <location>
        <begin position="218"/>
        <end position="314"/>
    </location>
</feature>
<dbReference type="PANTHER" id="PTHR43603:SF1">
    <property type="entry name" value="ZINC-REGULATED GTPASE METALLOPROTEIN ACTIVATOR 1"/>
    <property type="match status" value="1"/>
</dbReference>
<gene>
    <name evidence="2" type="ORF">E3O65_11680</name>
</gene>
<evidence type="ECO:0000313" key="3">
    <source>
        <dbReference type="Proteomes" id="UP000298355"/>
    </source>
</evidence>
<dbReference type="SUPFAM" id="SSF90002">
    <property type="entry name" value="Hypothetical protein YjiA, C-terminal domain"/>
    <property type="match status" value="1"/>
</dbReference>
<dbReference type="RefSeq" id="WP_134363879.1">
    <property type="nucleotide sequence ID" value="NZ_SOGJ01000023.1"/>
</dbReference>
<organism evidence="2 3">
    <name type="scientific">Cryobacterium breve</name>
    <dbReference type="NCBI Taxonomy" id="1259258"/>
    <lineage>
        <taxon>Bacteria</taxon>
        <taxon>Bacillati</taxon>
        <taxon>Actinomycetota</taxon>
        <taxon>Actinomycetes</taxon>
        <taxon>Micrococcales</taxon>
        <taxon>Microbacteriaceae</taxon>
        <taxon>Cryobacterium</taxon>
    </lineage>
</organism>
<comment type="caution">
    <text evidence="2">The sequence shown here is derived from an EMBL/GenBank/DDBJ whole genome shotgun (WGS) entry which is preliminary data.</text>
</comment>
<dbReference type="InterPro" id="IPR003495">
    <property type="entry name" value="CobW/HypB/UreG_nucleotide-bd"/>
</dbReference>
<dbReference type="EMBL" id="SOGJ01000023">
    <property type="protein sequence ID" value="TFC97438.1"/>
    <property type="molecule type" value="Genomic_DNA"/>
</dbReference>
<dbReference type="InterPro" id="IPR051927">
    <property type="entry name" value="Zn_Chap_cDPG_Synth"/>
</dbReference>
<dbReference type="Pfam" id="PF02492">
    <property type="entry name" value="cobW"/>
    <property type="match status" value="1"/>
</dbReference>
<dbReference type="SUPFAM" id="SSF160481">
    <property type="entry name" value="BRK domain-like"/>
    <property type="match status" value="1"/>
</dbReference>